<evidence type="ECO:0000313" key="1">
    <source>
        <dbReference type="EMBL" id="KHN88597.1"/>
    </source>
</evidence>
<protein>
    <submittedName>
        <fullName evidence="1">Uncharacterized protein</fullName>
    </submittedName>
</protein>
<dbReference type="EMBL" id="JPKZ01000202">
    <property type="protein sequence ID" value="KHN88597.1"/>
    <property type="molecule type" value="Genomic_DNA"/>
</dbReference>
<dbReference type="OMA" id="CECCECA"/>
<comment type="caution">
    <text evidence="1">The sequence shown here is derived from an EMBL/GenBank/DDBJ whole genome shotgun (WGS) entry which is preliminary data.</text>
</comment>
<gene>
    <name evidence="1" type="ORF">Tcan_13139</name>
</gene>
<dbReference type="InterPro" id="IPR021010">
    <property type="entry name" value="Cytosolic_motility_protein"/>
</dbReference>
<accession>A0A0B2W4T6</accession>
<dbReference type="PANTHER" id="PTHR31578:SF3">
    <property type="entry name" value="NEMATODE SPECIFIC PEPTIDE FAMILY"/>
    <property type="match status" value="1"/>
</dbReference>
<name>A0A0B2W4T6_TOXCA</name>
<proteinExistence type="predicted"/>
<dbReference type="Proteomes" id="UP000031036">
    <property type="component" value="Unassembled WGS sequence"/>
</dbReference>
<dbReference type="SUPFAM" id="SSF141739">
    <property type="entry name" value="MFPT repeat-like"/>
    <property type="match status" value="3"/>
</dbReference>
<organism evidence="1 2">
    <name type="scientific">Toxocara canis</name>
    <name type="common">Canine roundworm</name>
    <dbReference type="NCBI Taxonomy" id="6265"/>
    <lineage>
        <taxon>Eukaryota</taxon>
        <taxon>Metazoa</taxon>
        <taxon>Ecdysozoa</taxon>
        <taxon>Nematoda</taxon>
        <taxon>Chromadorea</taxon>
        <taxon>Rhabditida</taxon>
        <taxon>Spirurina</taxon>
        <taxon>Ascaridomorpha</taxon>
        <taxon>Ascaridoidea</taxon>
        <taxon>Toxocaridae</taxon>
        <taxon>Toxocara</taxon>
    </lineage>
</organism>
<sequence>MPNPPAKEDTWAFGPIGSPFPDNPVKALGQQNMYVALWYKNGRPMHGRAWNNGGVIECSFPYNKSELTGIKDLGGQIQVLQYKGNHLTLGYWYNWIKYSERFDKMDKGAEMLKCGDSFPILWNDRPGGALLGYVDNKTEIGPIAAQSAYWAVGEYFGQRPIGSPFPDNPVKALGQQNMYVALWYKNGRPMHGRAWNNGGVIECSFPYNKSELTGIKDLGGQIQVLQYKGNHLTLGYWYNWIKYSERFDKMDKGAEMLKCGDSFPILWNDRPGGALLGYVDNKTEIARFSHDGKVEEVSGSALSNMMIIVRELKGGPPYCECEECKQEPPKPIVRVTLNEWTDYRYGDPWPSTGTPVRALGRSLDTLPGENPDQYVALWYQSGEPVMGRIWNDGGKIAACFGWGGHEYRQKIGSIQILYELPEAIRGFDYAWKPFTEAAEFGAKEWIPVHVDHHKGNISPAVLKVDGKEILGKADIRNERATVGYGGTEKVFVGPAVHSCMVLCRKAKPGCTID</sequence>
<keyword evidence="2" id="KW-1185">Reference proteome</keyword>
<dbReference type="PANTHER" id="PTHR31578">
    <property type="entry name" value="PROTEIN CBG21223-RELATED"/>
    <property type="match status" value="1"/>
</dbReference>
<dbReference type="Pfam" id="PF12150">
    <property type="entry name" value="MFP2b"/>
    <property type="match status" value="3"/>
</dbReference>
<reference evidence="1 2" key="1">
    <citation type="submission" date="2014-11" db="EMBL/GenBank/DDBJ databases">
        <title>Genetic blueprint of the zoonotic pathogen Toxocara canis.</title>
        <authorList>
            <person name="Zhu X.-Q."/>
            <person name="Korhonen P.K."/>
            <person name="Cai H."/>
            <person name="Young N.D."/>
            <person name="Nejsum P."/>
            <person name="von Samson-Himmelstjerna G."/>
            <person name="Boag P.R."/>
            <person name="Tan P."/>
            <person name="Li Q."/>
            <person name="Min J."/>
            <person name="Yang Y."/>
            <person name="Wang X."/>
            <person name="Fang X."/>
            <person name="Hall R.S."/>
            <person name="Hofmann A."/>
            <person name="Sternberg P.W."/>
            <person name="Jex A.R."/>
            <person name="Gasser R.B."/>
        </authorList>
    </citation>
    <scope>NUCLEOTIDE SEQUENCE [LARGE SCALE GENOMIC DNA]</scope>
    <source>
        <strain evidence="1">PN_DK_2014</strain>
    </source>
</reference>
<evidence type="ECO:0000313" key="2">
    <source>
        <dbReference type="Proteomes" id="UP000031036"/>
    </source>
</evidence>
<dbReference type="OrthoDB" id="5776186at2759"/>
<dbReference type="AlphaFoldDB" id="A0A0B2W4T6"/>